<feature type="compositionally biased region" description="Polar residues" evidence="9">
    <location>
        <begin position="99"/>
        <end position="114"/>
    </location>
</feature>
<protein>
    <recommendedName>
        <fullName evidence="14">DNA damage-inducible protein 1</fullName>
    </recommendedName>
</protein>
<comment type="caution">
    <text evidence="12">The sequence shown here is derived from an EMBL/GenBank/DDBJ whole genome shotgun (WGS) entry which is preliminary data.</text>
</comment>
<dbReference type="Gene3D" id="3.10.20.90">
    <property type="entry name" value="Phosphatidylinositol 3-kinase Catalytic Subunit, Chain A, domain 1"/>
    <property type="match status" value="1"/>
</dbReference>
<feature type="region of interest" description="Disordered" evidence="9">
    <location>
        <begin position="78"/>
        <end position="115"/>
    </location>
</feature>
<dbReference type="CDD" id="cd01796">
    <property type="entry name" value="Ubl_Ddi1_like"/>
    <property type="match status" value="1"/>
</dbReference>
<dbReference type="Pfam" id="PF09668">
    <property type="entry name" value="Asp_protease"/>
    <property type="match status" value="1"/>
</dbReference>
<evidence type="ECO:0000256" key="3">
    <source>
        <dbReference type="ARBA" id="ARBA00022448"/>
    </source>
</evidence>
<dbReference type="CDD" id="cd05479">
    <property type="entry name" value="RP_DDI"/>
    <property type="match status" value="1"/>
</dbReference>
<keyword evidence="8" id="KW-0653">Protein transport</keyword>
<dbReference type="GO" id="GO:0006508">
    <property type="term" value="P:proteolysis"/>
    <property type="evidence" value="ECO:0007669"/>
    <property type="project" value="UniProtKB-KW"/>
</dbReference>
<dbReference type="Pfam" id="PF00240">
    <property type="entry name" value="ubiquitin"/>
    <property type="match status" value="1"/>
</dbReference>
<name>A0ABD3VKI7_SINWO</name>
<dbReference type="EMBL" id="JBJQND010000011">
    <property type="protein sequence ID" value="KAL3861945.1"/>
    <property type="molecule type" value="Genomic_DNA"/>
</dbReference>
<dbReference type="PROSITE" id="PS50030">
    <property type="entry name" value="UBA"/>
    <property type="match status" value="1"/>
</dbReference>
<comment type="subcellular location">
    <subcellularLocation>
        <location evidence="1">Cytoplasm</location>
    </subcellularLocation>
</comment>
<keyword evidence="7" id="KW-0378">Hydrolase</keyword>
<feature type="region of interest" description="Disordered" evidence="9">
    <location>
        <begin position="375"/>
        <end position="424"/>
    </location>
</feature>
<dbReference type="Proteomes" id="UP001634394">
    <property type="component" value="Unassembled WGS sequence"/>
</dbReference>
<evidence type="ECO:0000256" key="8">
    <source>
        <dbReference type="ARBA" id="ARBA00022927"/>
    </source>
</evidence>
<evidence type="ECO:0000259" key="11">
    <source>
        <dbReference type="PROSITE" id="PS50053"/>
    </source>
</evidence>
<dbReference type="InterPro" id="IPR000626">
    <property type="entry name" value="Ubiquitin-like_dom"/>
</dbReference>
<evidence type="ECO:0000256" key="7">
    <source>
        <dbReference type="ARBA" id="ARBA00022801"/>
    </source>
</evidence>
<evidence type="ECO:0000256" key="1">
    <source>
        <dbReference type="ARBA" id="ARBA00004496"/>
    </source>
</evidence>
<proteinExistence type="inferred from homology"/>
<dbReference type="Pfam" id="PF24669">
    <property type="entry name" value="Ddi2_HDD"/>
    <property type="match status" value="1"/>
</dbReference>
<feature type="compositionally biased region" description="Polar residues" evidence="9">
    <location>
        <begin position="375"/>
        <end position="406"/>
    </location>
</feature>
<dbReference type="Gene3D" id="1.10.8.10">
    <property type="entry name" value="DNA helicase RuvA subunit, C-terminal domain"/>
    <property type="match status" value="1"/>
</dbReference>
<feature type="domain" description="Ubiquitin-like" evidence="11">
    <location>
        <begin position="1"/>
        <end position="73"/>
    </location>
</feature>
<keyword evidence="13" id="KW-1185">Reference proteome</keyword>
<keyword evidence="4" id="KW-0963">Cytoplasm</keyword>
<dbReference type="InterPro" id="IPR009060">
    <property type="entry name" value="UBA-like_sf"/>
</dbReference>
<dbReference type="FunFam" id="2.40.70.10:FF:000005">
    <property type="entry name" value="DNA damage inducible 1 homolog 2"/>
    <property type="match status" value="1"/>
</dbReference>
<evidence type="ECO:0000256" key="6">
    <source>
        <dbReference type="ARBA" id="ARBA00022750"/>
    </source>
</evidence>
<dbReference type="AlphaFoldDB" id="A0ABD3VKI7"/>
<dbReference type="GO" id="GO:0004190">
    <property type="term" value="F:aspartic-type endopeptidase activity"/>
    <property type="evidence" value="ECO:0007669"/>
    <property type="project" value="UniProtKB-KW"/>
</dbReference>
<keyword evidence="5" id="KW-0645">Protease</keyword>
<dbReference type="SUPFAM" id="SSF54236">
    <property type="entry name" value="Ubiquitin-like"/>
    <property type="match status" value="1"/>
</dbReference>
<evidence type="ECO:0000313" key="13">
    <source>
        <dbReference type="Proteomes" id="UP001634394"/>
    </source>
</evidence>
<evidence type="ECO:0000256" key="4">
    <source>
        <dbReference type="ARBA" id="ARBA00022490"/>
    </source>
</evidence>
<dbReference type="InterPro" id="IPR029071">
    <property type="entry name" value="Ubiquitin-like_domsf"/>
</dbReference>
<evidence type="ECO:0008006" key="14">
    <source>
        <dbReference type="Google" id="ProtNLM"/>
    </source>
</evidence>
<dbReference type="InterPro" id="IPR033882">
    <property type="entry name" value="DDI1_N"/>
</dbReference>
<accession>A0ABD3VKI7</accession>
<dbReference type="Gene3D" id="2.40.70.10">
    <property type="entry name" value="Acid Proteases"/>
    <property type="match status" value="1"/>
</dbReference>
<gene>
    <name evidence="12" type="ORF">ACJMK2_007954</name>
</gene>
<dbReference type="InterPro" id="IPR015940">
    <property type="entry name" value="UBA"/>
</dbReference>
<evidence type="ECO:0000256" key="9">
    <source>
        <dbReference type="SAM" id="MobiDB-lite"/>
    </source>
</evidence>
<evidence type="ECO:0000313" key="12">
    <source>
        <dbReference type="EMBL" id="KAL3861945.1"/>
    </source>
</evidence>
<dbReference type="InterPro" id="IPR019103">
    <property type="entry name" value="Peptidase_aspartic_DDI1-type"/>
</dbReference>
<dbReference type="PANTHER" id="PTHR15397:SF3">
    <property type="entry name" value="DNA DAMAGE INDUCIBLE 1 HOMOLOG 2"/>
    <property type="match status" value="1"/>
</dbReference>
<feature type="domain" description="UBA" evidence="10">
    <location>
        <begin position="422"/>
        <end position="462"/>
    </location>
</feature>
<dbReference type="PROSITE" id="PS50053">
    <property type="entry name" value="UBIQUITIN_2"/>
    <property type="match status" value="1"/>
</dbReference>
<reference evidence="12 13" key="1">
    <citation type="submission" date="2024-11" db="EMBL/GenBank/DDBJ databases">
        <title>Chromosome-level genome assembly of the freshwater bivalve Anodonta woodiana.</title>
        <authorList>
            <person name="Chen X."/>
        </authorList>
    </citation>
    <scope>NUCLEOTIDE SEQUENCE [LARGE SCALE GENOMIC DNA]</scope>
    <source>
        <strain evidence="12">MN2024</strain>
        <tissue evidence="12">Gills</tissue>
    </source>
</reference>
<dbReference type="GO" id="GO:0015031">
    <property type="term" value="P:protein transport"/>
    <property type="evidence" value="ECO:0007669"/>
    <property type="project" value="UniProtKB-KW"/>
</dbReference>
<dbReference type="SUPFAM" id="SSF46934">
    <property type="entry name" value="UBA-like"/>
    <property type="match status" value="1"/>
</dbReference>
<dbReference type="SUPFAM" id="SSF50630">
    <property type="entry name" value="Acid proteases"/>
    <property type="match status" value="1"/>
</dbReference>
<evidence type="ECO:0000259" key="10">
    <source>
        <dbReference type="PROSITE" id="PS50030"/>
    </source>
</evidence>
<dbReference type="InterPro" id="IPR021109">
    <property type="entry name" value="Peptidase_aspartic_dom_sf"/>
</dbReference>
<keyword evidence="6" id="KW-0064">Aspartyl protease</keyword>
<keyword evidence="3" id="KW-0813">Transport</keyword>
<sequence length="467" mass="51941">MKITITTTSETIIELDVSDDLELENLKAQCEFELGIPTTNFILVWNNIELTDPQKSLRNYGIKNEDMILLVERTQQQQQSRQQGGAIPDFGFGNIPVPGSQSRGPGRAQTTLREQNLEDPEVVRQLLLTHPHERAILKERNPDLSAALESNNAERFAEVFLLQQRERIAKERERIRLLNADPFDPKVQNSIAEEIRLKNIEQNMENAIEYMPETFGQVVMLYVNCIVNKHPIKAFVDSGAQMTIMSQECAVRCNIMRLVDTRWAGIAKGVGTQRILGRVHIGEIQIGSAVLPSSFSILENQPMDMLLGLDMLKRHQCIIDLKRNVLVIGTTGEEAPFLHESELPQCARANYPGSPGMSPTRIESEDQMLAEALNRSVQDEASASSGASFSNRNHSANIGPSTSSARSKPEVRGGAASSGPRSFPEEVIQKLMKVGFSRNQVIEELTRANGDHDQALAALFAKSFTMP</sequence>
<dbReference type="InterPro" id="IPR057273">
    <property type="entry name" value="Ddi1/2_HDD"/>
</dbReference>
<comment type="similarity">
    <text evidence="2">Belongs to the DDI1 family.</text>
</comment>
<dbReference type="PANTHER" id="PTHR15397">
    <property type="entry name" value="SODIUM-GLUCOSE COTRANSPORTER REGULATORY PROTEIN -RELATED"/>
    <property type="match status" value="1"/>
</dbReference>
<evidence type="ECO:0000256" key="2">
    <source>
        <dbReference type="ARBA" id="ARBA00009136"/>
    </source>
</evidence>
<dbReference type="GO" id="GO:0005737">
    <property type="term" value="C:cytoplasm"/>
    <property type="evidence" value="ECO:0007669"/>
    <property type="project" value="UniProtKB-SubCell"/>
</dbReference>
<evidence type="ECO:0000256" key="5">
    <source>
        <dbReference type="ARBA" id="ARBA00022670"/>
    </source>
</evidence>
<organism evidence="12 13">
    <name type="scientific">Sinanodonta woodiana</name>
    <name type="common">Chinese pond mussel</name>
    <name type="synonym">Anodonta woodiana</name>
    <dbReference type="NCBI Taxonomy" id="1069815"/>
    <lineage>
        <taxon>Eukaryota</taxon>
        <taxon>Metazoa</taxon>
        <taxon>Spiralia</taxon>
        <taxon>Lophotrochozoa</taxon>
        <taxon>Mollusca</taxon>
        <taxon>Bivalvia</taxon>
        <taxon>Autobranchia</taxon>
        <taxon>Heteroconchia</taxon>
        <taxon>Palaeoheterodonta</taxon>
        <taxon>Unionida</taxon>
        <taxon>Unionoidea</taxon>
        <taxon>Unionidae</taxon>
        <taxon>Unioninae</taxon>
        <taxon>Sinanodonta</taxon>
    </lineage>
</organism>